<comment type="caution">
    <text evidence="5">The sequence shown here is derived from an EMBL/GenBank/DDBJ whole genome shotgun (WGS) entry which is preliminary data.</text>
</comment>
<evidence type="ECO:0000256" key="2">
    <source>
        <dbReference type="ARBA" id="ARBA00022741"/>
    </source>
</evidence>
<accession>A0A0T5Z4T2</accession>
<evidence type="ECO:0000256" key="4">
    <source>
        <dbReference type="ARBA" id="ARBA00022840"/>
    </source>
</evidence>
<dbReference type="PANTHER" id="PTHR39573:SF1">
    <property type="entry name" value="STRESS RESPONSE KINASE A"/>
    <property type="match status" value="1"/>
</dbReference>
<gene>
    <name evidence="5" type="ORF">Ga0076813_12611</name>
</gene>
<evidence type="ECO:0000256" key="1">
    <source>
        <dbReference type="ARBA" id="ARBA00022679"/>
    </source>
</evidence>
<dbReference type="PANTHER" id="PTHR39573">
    <property type="entry name" value="STRESS RESPONSE KINASE A"/>
    <property type="match status" value="1"/>
</dbReference>
<dbReference type="InterPro" id="IPR011009">
    <property type="entry name" value="Kinase-like_dom_sf"/>
</dbReference>
<keyword evidence="3" id="KW-0418">Kinase</keyword>
<keyword evidence="2" id="KW-0547">Nucleotide-binding</keyword>
<protein>
    <submittedName>
        <fullName evidence="5">Phosphotransferase enzyme family protein</fullName>
    </submittedName>
</protein>
<proteinExistence type="predicted"/>
<name>A0A0T5Z4T2_9GAMM</name>
<reference evidence="5 6" key="1">
    <citation type="submission" date="2015-11" db="EMBL/GenBank/DDBJ databases">
        <title>The genome of Candidatus Endoriftia persephone in Ridgeia piscesae and population structure of the North Eastern Pacific vestimentiferan symbionts.</title>
        <authorList>
            <person name="Perez M."/>
            <person name="Juniper K.S."/>
        </authorList>
    </citation>
    <scope>NUCLEOTIDE SEQUENCE [LARGE SCALE GENOMIC DNA]</scope>
    <source>
        <strain evidence="5">Ind10</strain>
    </source>
</reference>
<dbReference type="SUPFAM" id="SSF56112">
    <property type="entry name" value="Protein kinase-like (PK-like)"/>
    <property type="match status" value="1"/>
</dbReference>
<keyword evidence="4" id="KW-0067">ATP-binding</keyword>
<keyword evidence="1 5" id="KW-0808">Transferase</keyword>
<evidence type="ECO:0000313" key="5">
    <source>
        <dbReference type="EMBL" id="KRT57930.1"/>
    </source>
</evidence>
<dbReference type="Proteomes" id="UP000051276">
    <property type="component" value="Unassembled WGS sequence"/>
</dbReference>
<dbReference type="GO" id="GO:0005737">
    <property type="term" value="C:cytoplasm"/>
    <property type="evidence" value="ECO:0007669"/>
    <property type="project" value="TreeGrafter"/>
</dbReference>
<evidence type="ECO:0000256" key="3">
    <source>
        <dbReference type="ARBA" id="ARBA00022777"/>
    </source>
</evidence>
<dbReference type="PATRIC" id="fig|54398.4.peg.1429"/>
<dbReference type="EMBL" id="LMXI01000433">
    <property type="protein sequence ID" value="KRT57930.1"/>
    <property type="molecule type" value="Genomic_DNA"/>
</dbReference>
<dbReference type="GO" id="GO:0004674">
    <property type="term" value="F:protein serine/threonine kinase activity"/>
    <property type="evidence" value="ECO:0007669"/>
    <property type="project" value="InterPro"/>
</dbReference>
<dbReference type="AlphaFoldDB" id="A0A0T5Z4T2"/>
<sequence>GPHIVDLDDARMGPAIQDLWMFLSGDRLYASARLADLLEGYTQFRDFNPRELHLIEPLRTLRMMHYAAWIARRWKDPAFPRAFPHFGSANFWGEHILTLREQAAALDEPTLVWD</sequence>
<organism evidence="5 6">
    <name type="scientific">endosymbiont of Ridgeia piscesae</name>
    <dbReference type="NCBI Taxonomy" id="54398"/>
    <lineage>
        <taxon>Bacteria</taxon>
        <taxon>Pseudomonadati</taxon>
        <taxon>Pseudomonadota</taxon>
        <taxon>Gammaproteobacteria</taxon>
        <taxon>sulfur-oxidizing symbionts</taxon>
    </lineage>
</organism>
<feature type="non-terminal residue" evidence="5">
    <location>
        <position position="1"/>
    </location>
</feature>
<evidence type="ECO:0000313" key="6">
    <source>
        <dbReference type="Proteomes" id="UP000051276"/>
    </source>
</evidence>
<dbReference type="GO" id="GO:0005524">
    <property type="term" value="F:ATP binding"/>
    <property type="evidence" value="ECO:0007669"/>
    <property type="project" value="UniProtKB-KW"/>
</dbReference>
<dbReference type="InterPro" id="IPR032882">
    <property type="entry name" value="SrkA/RdoA"/>
</dbReference>
<dbReference type="Gene3D" id="1.20.1270.170">
    <property type="match status" value="1"/>
</dbReference>